<feature type="non-terminal residue" evidence="2">
    <location>
        <position position="170"/>
    </location>
</feature>
<evidence type="ECO:0000313" key="2">
    <source>
        <dbReference type="EMBL" id="GAH69290.1"/>
    </source>
</evidence>
<dbReference type="EMBL" id="BARU01029645">
    <property type="protein sequence ID" value="GAH69290.1"/>
    <property type="molecule type" value="Genomic_DNA"/>
</dbReference>
<reference evidence="2" key="1">
    <citation type="journal article" date="2014" name="Front. Microbiol.">
        <title>High frequency of phylogenetically diverse reductive dehalogenase-homologous genes in deep subseafloor sedimentary metagenomes.</title>
        <authorList>
            <person name="Kawai M."/>
            <person name="Futagami T."/>
            <person name="Toyoda A."/>
            <person name="Takaki Y."/>
            <person name="Nishi S."/>
            <person name="Hori S."/>
            <person name="Arai W."/>
            <person name="Tsubouchi T."/>
            <person name="Morono Y."/>
            <person name="Uchiyama I."/>
            <person name="Ito T."/>
            <person name="Fujiyama A."/>
            <person name="Inagaki F."/>
            <person name="Takami H."/>
        </authorList>
    </citation>
    <scope>NUCLEOTIDE SEQUENCE</scope>
    <source>
        <strain evidence="2">Expedition CK06-06</strain>
    </source>
</reference>
<organism evidence="2">
    <name type="scientific">marine sediment metagenome</name>
    <dbReference type="NCBI Taxonomy" id="412755"/>
    <lineage>
        <taxon>unclassified sequences</taxon>
        <taxon>metagenomes</taxon>
        <taxon>ecological metagenomes</taxon>
    </lineage>
</organism>
<accession>X1IJ54</accession>
<gene>
    <name evidence="2" type="ORF">S03H2_47124</name>
</gene>
<sequence length="170" mass="19725">MLKILNRKNYVNFAGPKRSVFLIREEGKISLYAGFIIKPHKEVTNQSNDNYYNKRNFQENSDKTTNPLLSVLNEVSNLKVALHRMFIPGRVKKKEDSKNQAKKDINSLIDEVVNENNQAIDVTLSFYIIKAWKEYDLSQIFLTTNEIVEDFNLLLRNELKSKLENTGKIG</sequence>
<evidence type="ECO:0000256" key="1">
    <source>
        <dbReference type="SAM" id="Coils"/>
    </source>
</evidence>
<feature type="coiled-coil region" evidence="1">
    <location>
        <begin position="91"/>
        <end position="118"/>
    </location>
</feature>
<protein>
    <submittedName>
        <fullName evidence="2">Uncharacterized protein</fullName>
    </submittedName>
</protein>
<comment type="caution">
    <text evidence="2">The sequence shown here is derived from an EMBL/GenBank/DDBJ whole genome shotgun (WGS) entry which is preliminary data.</text>
</comment>
<keyword evidence="1" id="KW-0175">Coiled coil</keyword>
<name>X1IJ54_9ZZZZ</name>
<proteinExistence type="predicted"/>
<dbReference type="AlphaFoldDB" id="X1IJ54"/>